<dbReference type="EMBL" id="RKHK01000001">
    <property type="protein sequence ID" value="ROR74114.1"/>
    <property type="molecule type" value="Genomic_DNA"/>
</dbReference>
<keyword evidence="4" id="KW-1185">Reference proteome</keyword>
<feature type="region of interest" description="Disordered" evidence="2">
    <location>
        <begin position="1"/>
        <end position="44"/>
    </location>
</feature>
<evidence type="ECO:0000256" key="1">
    <source>
        <dbReference type="ARBA" id="ARBA00022729"/>
    </source>
</evidence>
<keyword evidence="1" id="KW-0732">Signal</keyword>
<protein>
    <recommendedName>
        <fullName evidence="5">DUF4352 domain-containing protein</fullName>
    </recommendedName>
</protein>
<evidence type="ECO:0000313" key="3">
    <source>
        <dbReference type="EMBL" id="ROR74114.1"/>
    </source>
</evidence>
<evidence type="ECO:0000256" key="2">
    <source>
        <dbReference type="SAM" id="MobiDB-lite"/>
    </source>
</evidence>
<accession>A0A3N2BGD0</accession>
<organism evidence="3 4">
    <name type="scientific">Bogoriella caseilytica</name>
    <dbReference type="NCBI Taxonomy" id="56055"/>
    <lineage>
        <taxon>Bacteria</taxon>
        <taxon>Bacillati</taxon>
        <taxon>Actinomycetota</taxon>
        <taxon>Actinomycetes</taxon>
        <taxon>Micrococcales</taxon>
        <taxon>Bogoriellaceae</taxon>
        <taxon>Bogoriella</taxon>
    </lineage>
</organism>
<dbReference type="OrthoDB" id="4939437at2"/>
<evidence type="ECO:0008006" key="5">
    <source>
        <dbReference type="Google" id="ProtNLM"/>
    </source>
</evidence>
<dbReference type="AlphaFoldDB" id="A0A3N2BGD0"/>
<feature type="region of interest" description="Disordered" evidence="2">
    <location>
        <begin position="76"/>
        <end position="147"/>
    </location>
</feature>
<dbReference type="InterPro" id="IPR029050">
    <property type="entry name" value="Immunoprotect_excell_Ig-like"/>
</dbReference>
<dbReference type="Gene3D" id="2.60.40.1240">
    <property type="match status" value="1"/>
</dbReference>
<dbReference type="Proteomes" id="UP000280668">
    <property type="component" value="Unassembled WGS sequence"/>
</dbReference>
<evidence type="ECO:0000313" key="4">
    <source>
        <dbReference type="Proteomes" id="UP000280668"/>
    </source>
</evidence>
<reference evidence="3 4" key="1">
    <citation type="submission" date="2018-11" db="EMBL/GenBank/DDBJ databases">
        <title>Sequencing the genomes of 1000 actinobacteria strains.</title>
        <authorList>
            <person name="Klenk H.-P."/>
        </authorList>
    </citation>
    <scope>NUCLEOTIDE SEQUENCE [LARGE SCALE GENOMIC DNA]</scope>
    <source>
        <strain evidence="3 4">DSM 11294</strain>
    </source>
</reference>
<proteinExistence type="predicted"/>
<sequence length="297" mass="30198">MEEHHTPQAAAQAASPVPPTPESPDPVTEDSATGRAEDTAPAVSAAANGRTPLLAGAIVAAVVGGMALGALTTDDSPSISGPSASHLAPIDETEQEDAPVQAFPETGDGGHAAGGADGAESEPEPAPTPSAPTEQVTESEPSDVELPPEATVVERGEDVVVGDFLVTFGATEMDAAWRFEGSQSSATYVDELSEGEILVLGTLTVTNQSEEPLDPTIDLFTSFLGTDGRDYNLLNAPFCMAEDSLLHVGNLAPGQSATGTVCQGVPAAAALGGVWQLRPDSNYSAVTYFASQSGIAR</sequence>
<feature type="compositionally biased region" description="Gly residues" evidence="2">
    <location>
        <begin position="107"/>
        <end position="117"/>
    </location>
</feature>
<dbReference type="RefSeq" id="WP_123304443.1">
    <property type="nucleotide sequence ID" value="NZ_RKHK01000001.1"/>
</dbReference>
<name>A0A3N2BGD0_9MICO</name>
<comment type="caution">
    <text evidence="3">The sequence shown here is derived from an EMBL/GenBank/DDBJ whole genome shotgun (WGS) entry which is preliminary data.</text>
</comment>
<gene>
    <name evidence="3" type="ORF">EDD31_2511</name>
</gene>